<accession>A0A699HF00</accession>
<dbReference type="EMBL" id="BKCJ010144254">
    <property type="protein sequence ID" value="GEX99527.1"/>
    <property type="molecule type" value="Genomic_DNA"/>
</dbReference>
<protein>
    <submittedName>
        <fullName evidence="2">Zinc finger, CCHC-type</fullName>
    </submittedName>
</protein>
<reference evidence="2" key="1">
    <citation type="journal article" date="2019" name="Sci. Rep.">
        <title>Draft genome of Tanacetum cinerariifolium, the natural source of mosquito coil.</title>
        <authorList>
            <person name="Yamashiro T."/>
            <person name="Shiraishi A."/>
            <person name="Satake H."/>
            <person name="Nakayama K."/>
        </authorList>
    </citation>
    <scope>NUCLEOTIDE SEQUENCE</scope>
</reference>
<dbReference type="PANTHER" id="PTHR47592:SF29">
    <property type="entry name" value="ZINC FINGER, CCHC-TYPE"/>
    <property type="match status" value="1"/>
</dbReference>
<sequence>MAENTVKDMIKNFRKLDKFEGHDFRRWQKKMHFFLTTLKVVYVLTTPMPELLKDAIVEAIRIRAKWENEDYVCRGHILNGLPDSFFDVYTNVESVMRSFGRHSMEIHVIWTQFGKKTNMRTSPSMKKNSNDPRDFAKPVKDISMPHDALSASDHRLIELENQVQLVPTTLNIAWKIPSKLLLITRLRKATEWKASCSPLIKGQVPSTKPPMLGKTNQTLDGNVPKLSRARKGAQWTEPRYKEVIRSPIKLLAPKYQEHPSLLTIDKKTPPPRRVYFANTITLVKREMESRDTTTREHKGLIYEVDDEELEYHEWLLKNPRPLWVRAKIRTKNLNNINISCMIGHNLEKQVYIDFESPINVMSRRHYKQIMSQKLESRQKLLNPCKKRNLVGRVMGLKDFVGNFTYECDFMILKDTTSIIDHDLGEIAFGKPFIEETGLAYNREEGTIVIRENNENCI</sequence>
<evidence type="ECO:0000256" key="1">
    <source>
        <dbReference type="SAM" id="MobiDB-lite"/>
    </source>
</evidence>
<name>A0A699HF00_TANCI</name>
<evidence type="ECO:0000313" key="2">
    <source>
        <dbReference type="EMBL" id="GEX99527.1"/>
    </source>
</evidence>
<feature type="region of interest" description="Disordered" evidence="1">
    <location>
        <begin position="203"/>
        <end position="223"/>
    </location>
</feature>
<organism evidence="2">
    <name type="scientific">Tanacetum cinerariifolium</name>
    <name type="common">Dalmatian daisy</name>
    <name type="synonym">Chrysanthemum cinerariifolium</name>
    <dbReference type="NCBI Taxonomy" id="118510"/>
    <lineage>
        <taxon>Eukaryota</taxon>
        <taxon>Viridiplantae</taxon>
        <taxon>Streptophyta</taxon>
        <taxon>Embryophyta</taxon>
        <taxon>Tracheophyta</taxon>
        <taxon>Spermatophyta</taxon>
        <taxon>Magnoliopsida</taxon>
        <taxon>eudicotyledons</taxon>
        <taxon>Gunneridae</taxon>
        <taxon>Pentapetalae</taxon>
        <taxon>asterids</taxon>
        <taxon>campanulids</taxon>
        <taxon>Asterales</taxon>
        <taxon>Asteraceae</taxon>
        <taxon>Asteroideae</taxon>
        <taxon>Anthemideae</taxon>
        <taxon>Anthemidinae</taxon>
        <taxon>Tanacetum</taxon>
    </lineage>
</organism>
<comment type="caution">
    <text evidence="2">The sequence shown here is derived from an EMBL/GenBank/DDBJ whole genome shotgun (WGS) entry which is preliminary data.</text>
</comment>
<proteinExistence type="predicted"/>
<gene>
    <name evidence="2" type="ORF">Tci_371502</name>
</gene>
<dbReference type="PANTHER" id="PTHR47592">
    <property type="entry name" value="PBF68 PROTEIN"/>
    <property type="match status" value="1"/>
</dbReference>
<dbReference type="AlphaFoldDB" id="A0A699HF00"/>